<comment type="similarity">
    <text evidence="1">Belongs to the asp23 family.</text>
</comment>
<dbReference type="RefSeq" id="WP_208739371.1">
    <property type="nucleotide sequence ID" value="NZ_CP024915.1"/>
</dbReference>
<dbReference type="EMBL" id="CP024915">
    <property type="protein sequence ID" value="AUZ88226.1"/>
    <property type="molecule type" value="Genomic_DNA"/>
</dbReference>
<feature type="region of interest" description="Disordered" evidence="2">
    <location>
        <begin position="1"/>
        <end position="34"/>
    </location>
</feature>
<dbReference type="PANTHER" id="PTHR34297">
    <property type="entry name" value="HYPOTHETICAL CYTOSOLIC PROTEIN-RELATED"/>
    <property type="match status" value="1"/>
</dbReference>
<gene>
    <name evidence="3" type="ORF">CVO76_11695</name>
</gene>
<dbReference type="AlphaFoldDB" id="A0A2L0UG73"/>
<name>A0A2L0UG73_9MICC</name>
<evidence type="ECO:0000313" key="3">
    <source>
        <dbReference type="EMBL" id="AUZ88226.1"/>
    </source>
</evidence>
<evidence type="ECO:0000256" key="2">
    <source>
        <dbReference type="SAM" id="MobiDB-lite"/>
    </source>
</evidence>
<reference evidence="3 4" key="1">
    <citation type="submission" date="2017-11" db="EMBL/GenBank/DDBJ databases">
        <title>Draft genome of Arthrobacter agilis strain UMCV2, a plant growth-promoting rhizobacterium and biocontrol capacity of phytopathogenic fungi.</title>
        <authorList>
            <person name="Martinez-Camara R."/>
            <person name="Santoyo G."/>
            <person name="Moreno-Hagelsieb G."/>
            <person name="Valencia-Cantero E."/>
        </authorList>
    </citation>
    <scope>NUCLEOTIDE SEQUENCE [LARGE SCALE GENOMIC DNA]</scope>
    <source>
        <strain evidence="3 4">UMCV2</strain>
    </source>
</reference>
<organism evidence="3 4">
    <name type="scientific">Arthrobacter agilis</name>
    <dbReference type="NCBI Taxonomy" id="37921"/>
    <lineage>
        <taxon>Bacteria</taxon>
        <taxon>Bacillati</taxon>
        <taxon>Actinomycetota</taxon>
        <taxon>Actinomycetes</taxon>
        <taxon>Micrococcales</taxon>
        <taxon>Micrococcaceae</taxon>
        <taxon>Arthrobacter</taxon>
    </lineage>
</organism>
<protein>
    <recommendedName>
        <fullName evidence="5">Asp23/Gls24 family envelope stress response protein</fullName>
    </recommendedName>
</protein>
<dbReference type="Proteomes" id="UP000239187">
    <property type="component" value="Chromosome"/>
</dbReference>
<evidence type="ECO:0000256" key="1">
    <source>
        <dbReference type="ARBA" id="ARBA00005721"/>
    </source>
</evidence>
<proteinExistence type="inferred from homology"/>
<dbReference type="Pfam" id="PF03780">
    <property type="entry name" value="Asp23"/>
    <property type="match status" value="1"/>
</dbReference>
<sequence>MAIITPERVGSRPDPGAATSREPHRPSPAAPTRGTLTLTEKVVEKLAAQSASELPFVTGFGGGVLGLGQRVGSRHRPHASVDLSGPTVSVVLDVALEFPANIAARSTEIRRHVTDALARMTGLHVRRVDITIKALVTGTDRARRRLE</sequence>
<accession>A0A2L0UG73</accession>
<evidence type="ECO:0008006" key="5">
    <source>
        <dbReference type="Google" id="ProtNLM"/>
    </source>
</evidence>
<dbReference type="InterPro" id="IPR005531">
    <property type="entry name" value="Asp23"/>
</dbReference>
<evidence type="ECO:0000313" key="4">
    <source>
        <dbReference type="Proteomes" id="UP000239187"/>
    </source>
</evidence>